<name>A0A8H5T804_FUSHE</name>
<dbReference type="AlphaFoldDB" id="A0A8H5T804"/>
<sequence length="368" mass="42182">MSSLPPDPQLQSSLFLRLPREVRDAIYLEIWRSCGLRQHIIWHKDQDGDTQSHFCRWRCTTPFTVEDELQDRFHAARVYLEPTGETSFTDRPSALKLYSAWKNHWACGQRIGEVYGDDMDPGISVSSSLGPCWGSRDMDPDSKIPAVQKCLTSMYESTTFIFTDTFALNMFVGSCKVPEAYQQWTKLGTPPPAFLTHGRHLELSLDPVFPLRIPCSSSLFTPVEEERHDPLDFHGLRLDLLQNLTSLDIWIAARCTCIFINTDPNVDEENIDQSPYNIARLNVGQLKKVLSYLSVKGNITISTPLIECAEPEDGYIDHDEKYPSIHIWRRGAGDRYHPNLNPMVDVERFSSTIHIYRDRRGVGVWLDF</sequence>
<protein>
    <submittedName>
        <fullName evidence="1">Uncharacterized protein</fullName>
    </submittedName>
</protein>
<reference evidence="1 2" key="1">
    <citation type="submission" date="2020-05" db="EMBL/GenBank/DDBJ databases">
        <title>Identification and distribution of gene clusters putatively required for synthesis of sphingolipid metabolism inhibitors in phylogenetically diverse species of the filamentous fungus Fusarium.</title>
        <authorList>
            <person name="Kim H.-S."/>
            <person name="Busman M."/>
            <person name="Brown D.W."/>
            <person name="Divon H."/>
            <person name="Uhlig S."/>
            <person name="Proctor R.H."/>
        </authorList>
    </citation>
    <scope>NUCLEOTIDE SEQUENCE [LARGE SCALE GENOMIC DNA]</scope>
    <source>
        <strain evidence="1 2">NRRL 20693</strain>
    </source>
</reference>
<dbReference type="OrthoDB" id="4757095at2759"/>
<dbReference type="Proteomes" id="UP000567885">
    <property type="component" value="Unassembled WGS sequence"/>
</dbReference>
<organism evidence="1 2">
    <name type="scientific">Fusarium heterosporum</name>
    <dbReference type="NCBI Taxonomy" id="42747"/>
    <lineage>
        <taxon>Eukaryota</taxon>
        <taxon>Fungi</taxon>
        <taxon>Dikarya</taxon>
        <taxon>Ascomycota</taxon>
        <taxon>Pezizomycotina</taxon>
        <taxon>Sordariomycetes</taxon>
        <taxon>Hypocreomycetidae</taxon>
        <taxon>Hypocreales</taxon>
        <taxon>Nectriaceae</taxon>
        <taxon>Fusarium</taxon>
        <taxon>Fusarium heterosporum species complex</taxon>
    </lineage>
</organism>
<proteinExistence type="predicted"/>
<keyword evidence="2" id="KW-1185">Reference proteome</keyword>
<dbReference type="EMBL" id="JAAGWQ010000132">
    <property type="protein sequence ID" value="KAF5664686.1"/>
    <property type="molecule type" value="Genomic_DNA"/>
</dbReference>
<comment type="caution">
    <text evidence="1">The sequence shown here is derived from an EMBL/GenBank/DDBJ whole genome shotgun (WGS) entry which is preliminary data.</text>
</comment>
<evidence type="ECO:0000313" key="2">
    <source>
        <dbReference type="Proteomes" id="UP000567885"/>
    </source>
</evidence>
<accession>A0A8H5T804</accession>
<evidence type="ECO:0000313" key="1">
    <source>
        <dbReference type="EMBL" id="KAF5664686.1"/>
    </source>
</evidence>
<gene>
    <name evidence="1" type="ORF">FHETE_6957</name>
</gene>